<dbReference type="Proteomes" id="UP000471640">
    <property type="component" value="Unassembled WGS sequence"/>
</dbReference>
<dbReference type="EMBL" id="JAAIJR010000049">
    <property type="protein sequence ID" value="NEX21270.1"/>
    <property type="molecule type" value="Genomic_DNA"/>
</dbReference>
<organism evidence="1 2">
    <name type="scientific">Thiorhodococcus mannitoliphagus</name>
    <dbReference type="NCBI Taxonomy" id="329406"/>
    <lineage>
        <taxon>Bacteria</taxon>
        <taxon>Pseudomonadati</taxon>
        <taxon>Pseudomonadota</taxon>
        <taxon>Gammaproteobacteria</taxon>
        <taxon>Chromatiales</taxon>
        <taxon>Chromatiaceae</taxon>
        <taxon>Thiorhodococcus</taxon>
    </lineage>
</organism>
<protein>
    <submittedName>
        <fullName evidence="1">Uncharacterized protein</fullName>
    </submittedName>
</protein>
<comment type="caution">
    <text evidence="1">The sequence shown here is derived from an EMBL/GenBank/DDBJ whole genome shotgun (WGS) entry which is preliminary data.</text>
</comment>
<keyword evidence="2" id="KW-1185">Reference proteome</keyword>
<gene>
    <name evidence="1" type="ORF">G3480_13255</name>
</gene>
<evidence type="ECO:0000313" key="2">
    <source>
        <dbReference type="Proteomes" id="UP000471640"/>
    </source>
</evidence>
<sequence length="1502" mass="167433">MRVESLVRFHDEHFFDGAVQLRWVQEREAQAQQAARAFVFHGPRYHGAGEADKEGIDATYRLKDSASFVADLLDSIQAGLAGAERNPYLLAVAGYGAGKSHLATALAVLLDAPGAPAAADILAHLAQADATLGRSVEQGLARLGKPVLVLCLDGMAGFHLGNALSQAVFAQLERHGVDAGAIRALSPRFQTAEQFVQRNFDFRADAFARQLPDLDAETILARLRNQDEAVYTAVDAIYSDANGSPIPITGQESAQDVIDTVCEVYCGPDGAFASLVILFDEFGRYLEYAAEKPQLAGDSALQQIFQGIQDNSHRACFVGFIQYELKTYLKRFGSADLRQLQRYITRFDASEKLYLSTNLETIFAHMIGKDDAGLDALWSQSRAEEAQRTTWRRMSLALPEFGRYPVWSDADKFDRVIARGCWPLHPLATWFLTRQRDVVQSRSALTFIKEVIDRIGAEAAISGGRLRQVSAAELVLRGMLPEMIAAERERGVAVAETLQVLLEKFQNHLSGEQALALAGVAILEKMRVGKQTQAAMDELLGEAAALDADELQGALRTLSQDLGAIEWNQDLGQYELIADASTRGQFQQWLRKRQASLSAEAVRDLFVRNAAKHGDLGDIQTDFGRLHEIATTEWFYEARREQVQTIENAIKAAARDWEKAILPKDAKGRVIYLYLHAEDDLAVVEETIARALSDEAKRLGQPALPIWVIGLADRDGTLAEHLGRLHLFDEQLSDDERERFRRFVPEERERSGLALKEAVARMIKERLFWVAGCEEIPSGRLRAVGEAIFARVYPKVLPFPFDGFATAAGGGPADAAQLTRGLIARQVDGPWVQAQPKRLQNRVQATLVHGWQVLATSGKLTAPGNPEVKAVLDGLQRAHADDPKRSLWLSYRALIAPPHGMNAASAGLLLGLLLGGQHPPRRIEQNGEMVASADWVNAAFSAQRGRHHLEQGLLEKTTLRFLSEDGEGRWRELLERWEAEKNLELKVALAREAERLCKVDPLPEALEGNFKYLLDKSEGAALKLRQFKAQLDEWETSIERAERQNNLGELLRLSTLLLRRQQEVNDGIHWSSTAVEACNKLLIPLRQMVSQRVADWIPRQSCHNATDVGAFRHRIEKAIASLKDLGFDSEARALEEQSQRAIFQVEKRQQFALTLAESDDYPRQPEPSDSTPVRDLLDDIEKGEALIVGVEAARAVLTDPEIQARIGAIKQRQQGLRAALERQRARLGELLDVTLDSEEVIKETLTKADRLRAIFVGTRDESEVSDLAVLLERVLSDIAVWESGELSVDRLENLLNQQIASQLADLETFLADREIEPAWEMATIYQGLVAARLSVARRRSAEWVRLHLMSENQIAELAGEYCAWTARELKNAPAYLADADRAQIDRLLVALDQRQSELAEQERLERVRDWQQRFLSLGPIDRLDKHETQDLLKALHNPSDDLLPAEQAMLEPVAAELTAHLDQMSMDEILARIERLALERQRALFDVLAARLGEAEVETEAG</sequence>
<evidence type="ECO:0000313" key="1">
    <source>
        <dbReference type="EMBL" id="NEX21270.1"/>
    </source>
</evidence>
<reference evidence="1 2" key="2">
    <citation type="submission" date="2020-02" db="EMBL/GenBank/DDBJ databases">
        <title>Genome sequences of Thiorhodococcus mannitoliphagus and Thiorhodococcus minor, purple sulfur photosynthetic bacteria in the gammaproteobacterial family, Chromatiaceae.</title>
        <authorList>
            <person name="Aviles F.A."/>
            <person name="Meyer T.E."/>
            <person name="Kyndt J.A."/>
        </authorList>
    </citation>
    <scope>NUCLEOTIDE SEQUENCE [LARGE SCALE GENOMIC DNA]</scope>
    <source>
        <strain evidence="1 2">DSM 18266</strain>
    </source>
</reference>
<reference evidence="2" key="1">
    <citation type="journal article" date="2020" name="Microbiol. Resour. Announc.">
        <title>Draft Genome Sequences of Thiorhodococcus mannitoliphagus and Thiorhodococcus minor, Purple Sulfur Photosynthetic Bacteria in the Gammaproteobacterial Family Chromatiaceae.</title>
        <authorList>
            <person name="Aviles F.A."/>
            <person name="Meyer T.E."/>
            <person name="Kyndt J.A."/>
        </authorList>
    </citation>
    <scope>NUCLEOTIDE SEQUENCE [LARGE SCALE GENOMIC DNA]</scope>
    <source>
        <strain evidence="2">DSM 18266</strain>
    </source>
</reference>
<accession>A0A6P1DUX1</accession>
<dbReference type="RefSeq" id="WP_164654372.1">
    <property type="nucleotide sequence ID" value="NZ_JAAIJR010000049.1"/>
</dbReference>
<name>A0A6P1DUX1_9GAMM</name>
<proteinExistence type="predicted"/>